<dbReference type="InterPro" id="IPR001810">
    <property type="entry name" value="F-box_dom"/>
</dbReference>
<dbReference type="SUPFAM" id="SSF81383">
    <property type="entry name" value="F-box domain"/>
    <property type="match status" value="1"/>
</dbReference>
<reference evidence="2" key="1">
    <citation type="submission" date="2015-06" db="UniProtKB">
        <authorList>
            <consortium name="EnsemblPlants"/>
        </authorList>
    </citation>
    <scope>IDENTIFICATION</scope>
</reference>
<dbReference type="InterPro" id="IPR053781">
    <property type="entry name" value="F-box_AtFBL13-like"/>
</dbReference>
<organism evidence="2">
    <name type="scientific">Aegilops tauschii</name>
    <name type="common">Tausch's goatgrass</name>
    <name type="synonym">Aegilops squarrosa</name>
    <dbReference type="NCBI Taxonomy" id="37682"/>
    <lineage>
        <taxon>Eukaryota</taxon>
        <taxon>Viridiplantae</taxon>
        <taxon>Streptophyta</taxon>
        <taxon>Embryophyta</taxon>
        <taxon>Tracheophyta</taxon>
        <taxon>Spermatophyta</taxon>
        <taxon>Magnoliopsida</taxon>
        <taxon>Liliopsida</taxon>
        <taxon>Poales</taxon>
        <taxon>Poaceae</taxon>
        <taxon>BOP clade</taxon>
        <taxon>Pooideae</taxon>
        <taxon>Triticodae</taxon>
        <taxon>Triticeae</taxon>
        <taxon>Triticinae</taxon>
        <taxon>Aegilops</taxon>
    </lineage>
</organism>
<dbReference type="SUPFAM" id="SSF52047">
    <property type="entry name" value="RNI-like"/>
    <property type="match status" value="1"/>
</dbReference>
<dbReference type="Pfam" id="PF00646">
    <property type="entry name" value="F-box"/>
    <property type="match status" value="1"/>
</dbReference>
<protein>
    <recommendedName>
        <fullName evidence="1">F-box domain-containing protein</fullName>
    </recommendedName>
</protein>
<dbReference type="CDD" id="cd22160">
    <property type="entry name" value="F-box_AtFBL13-like"/>
    <property type="match status" value="1"/>
</dbReference>
<dbReference type="InterPro" id="IPR053197">
    <property type="entry name" value="F-box_SCFL_complex_component"/>
</dbReference>
<proteinExistence type="predicted"/>
<sequence length="251" mass="27964">MASGADRISGLYDELLHHVLSFLPAHEAVRTCVLARRWRHPWKSPPRRCASPALSGAPTPRGSSTSSTLHNLLLLRDPMARLDSFELDRDFGCTAARGGRRPSAARRLPNVPLVSRHLTRLELETVYVYSNTLDFSGCPTLLHLKMEDCEIAGNISSPFLKHLSITECYFHTDPFRGRICLPGLVTFELKDFLRRTPVLVESMPLLVSAVVRTGWCHDSCGKNDCEDCDDRCDGCYGSEGCADEAEITYLI</sequence>
<dbReference type="ExpressionAtlas" id="M8C9X2">
    <property type="expression patterns" value="baseline"/>
</dbReference>
<name>M8C9X2_AEGTA</name>
<evidence type="ECO:0000259" key="1">
    <source>
        <dbReference type="Pfam" id="PF00646"/>
    </source>
</evidence>
<dbReference type="Gene3D" id="1.20.1280.50">
    <property type="match status" value="1"/>
</dbReference>
<feature type="domain" description="F-box" evidence="1">
    <location>
        <begin position="8"/>
        <end position="45"/>
    </location>
</feature>
<dbReference type="AlphaFoldDB" id="M8C9X2"/>
<dbReference type="PANTHER" id="PTHR34223:SF110">
    <property type="entry name" value="GENOME ASSEMBLY, CHROMOSOME: II"/>
    <property type="match status" value="1"/>
</dbReference>
<dbReference type="EnsemblPlants" id="EMT23847">
    <property type="protein sequence ID" value="EMT23847"/>
    <property type="gene ID" value="F775_01331"/>
</dbReference>
<dbReference type="PANTHER" id="PTHR34223">
    <property type="entry name" value="OS11G0201299 PROTEIN"/>
    <property type="match status" value="1"/>
</dbReference>
<dbReference type="InterPro" id="IPR036047">
    <property type="entry name" value="F-box-like_dom_sf"/>
</dbReference>
<accession>M8C9X2</accession>
<evidence type="ECO:0000313" key="2">
    <source>
        <dbReference type="EnsemblPlants" id="EMT23847"/>
    </source>
</evidence>